<dbReference type="GO" id="GO:0003964">
    <property type="term" value="F:RNA-directed DNA polymerase activity"/>
    <property type="evidence" value="ECO:0007669"/>
    <property type="project" value="UniProtKB-KW"/>
</dbReference>
<accession>A0AAQ0H194</accession>
<dbReference type="InterPro" id="IPR043502">
    <property type="entry name" value="DNA/RNA_pol_sf"/>
</dbReference>
<dbReference type="InterPro" id="IPR051083">
    <property type="entry name" value="GrpII_Intron_Splice-Mob/Def"/>
</dbReference>
<proteinExistence type="inferred from homology"/>
<dbReference type="NCBIfam" id="NF038233">
    <property type="entry name" value="retron_St85_RT"/>
    <property type="match status" value="1"/>
</dbReference>
<evidence type="ECO:0000256" key="3">
    <source>
        <dbReference type="ARBA" id="ARBA00022695"/>
    </source>
</evidence>
<dbReference type="EC" id="2.7.7.49" evidence="1"/>
<comment type="similarity">
    <text evidence="8">Belongs to the bacterial reverse transcriptase family.</text>
</comment>
<keyword evidence="2" id="KW-0808">Transferase</keyword>
<dbReference type="AlphaFoldDB" id="A0AAQ0H194"/>
<evidence type="ECO:0000256" key="7">
    <source>
        <dbReference type="ARBA" id="ARBA00023118"/>
    </source>
</evidence>
<dbReference type="GO" id="GO:0003723">
    <property type="term" value="F:RNA binding"/>
    <property type="evidence" value="ECO:0007669"/>
    <property type="project" value="InterPro"/>
</dbReference>
<dbReference type="PROSITE" id="PS50878">
    <property type="entry name" value="RT_POL"/>
    <property type="match status" value="1"/>
</dbReference>
<dbReference type="GO" id="GO:0046872">
    <property type="term" value="F:metal ion binding"/>
    <property type="evidence" value="ECO:0007669"/>
    <property type="project" value="UniProtKB-KW"/>
</dbReference>
<evidence type="ECO:0000313" key="11">
    <source>
        <dbReference type="EMBL" id="RDE85619.1"/>
    </source>
</evidence>
<evidence type="ECO:0000256" key="9">
    <source>
        <dbReference type="ARBA" id="ARBA00048173"/>
    </source>
</evidence>
<dbReference type="CDD" id="cd03487">
    <property type="entry name" value="RT_Bac_retron_II"/>
    <property type="match status" value="1"/>
</dbReference>
<evidence type="ECO:0000256" key="1">
    <source>
        <dbReference type="ARBA" id="ARBA00012493"/>
    </source>
</evidence>
<dbReference type="InterPro" id="IPR000123">
    <property type="entry name" value="Reverse_transcriptase_msDNA"/>
</dbReference>
<dbReference type="GO" id="GO:0051607">
    <property type="term" value="P:defense response to virus"/>
    <property type="evidence" value="ECO:0007669"/>
    <property type="project" value="UniProtKB-KW"/>
</dbReference>
<evidence type="ECO:0000259" key="10">
    <source>
        <dbReference type="PROSITE" id="PS50878"/>
    </source>
</evidence>
<name>A0AAQ0H194_HAEPA</name>
<evidence type="ECO:0000256" key="6">
    <source>
        <dbReference type="ARBA" id="ARBA00022918"/>
    </source>
</evidence>
<dbReference type="PRINTS" id="PR00866">
    <property type="entry name" value="RNADNAPOLMS"/>
</dbReference>
<reference evidence="11 12" key="1">
    <citation type="submission" date="2018-05" db="EMBL/GenBank/DDBJ databases">
        <title>Draft Genome Sequences for a Diverse set of 7 Haemophilus Species.</title>
        <authorList>
            <person name="Nichols M."/>
            <person name="Topaz N."/>
            <person name="Wang X."/>
            <person name="Wang X."/>
            <person name="Boxrud D."/>
        </authorList>
    </citation>
    <scope>NUCLEOTIDE SEQUENCE [LARGE SCALE GENOMIC DNA]</scope>
    <source>
        <strain evidence="11 12">C2006002596</strain>
    </source>
</reference>
<gene>
    <name evidence="11" type="ORF">DPV95_00110</name>
</gene>
<dbReference type="PANTHER" id="PTHR34047:SF7">
    <property type="entry name" value="RNA-DIRECTED DNA POLYMERASE"/>
    <property type="match status" value="1"/>
</dbReference>
<evidence type="ECO:0000256" key="4">
    <source>
        <dbReference type="ARBA" id="ARBA00022723"/>
    </source>
</evidence>
<dbReference type="EMBL" id="QEPT01000001">
    <property type="protein sequence ID" value="RDE85619.1"/>
    <property type="molecule type" value="Genomic_DNA"/>
</dbReference>
<evidence type="ECO:0000256" key="2">
    <source>
        <dbReference type="ARBA" id="ARBA00022679"/>
    </source>
</evidence>
<comment type="caution">
    <text evidence="11">The sequence shown here is derived from an EMBL/GenBank/DDBJ whole genome shotgun (WGS) entry which is preliminary data.</text>
</comment>
<organism evidence="11 12">
    <name type="scientific">Haemophilus parainfluenzae</name>
    <dbReference type="NCBI Taxonomy" id="729"/>
    <lineage>
        <taxon>Bacteria</taxon>
        <taxon>Pseudomonadati</taxon>
        <taxon>Pseudomonadota</taxon>
        <taxon>Gammaproteobacteria</taxon>
        <taxon>Pasteurellales</taxon>
        <taxon>Pasteurellaceae</taxon>
        <taxon>Haemophilus</taxon>
    </lineage>
</organism>
<keyword evidence="3" id="KW-0548">Nucleotidyltransferase</keyword>
<evidence type="ECO:0000256" key="8">
    <source>
        <dbReference type="ARBA" id="ARBA00034120"/>
    </source>
</evidence>
<comment type="catalytic activity">
    <reaction evidence="9">
        <text>DNA(n) + a 2'-deoxyribonucleoside 5'-triphosphate = DNA(n+1) + diphosphate</text>
        <dbReference type="Rhea" id="RHEA:22508"/>
        <dbReference type="Rhea" id="RHEA-COMP:17339"/>
        <dbReference type="Rhea" id="RHEA-COMP:17340"/>
        <dbReference type="ChEBI" id="CHEBI:33019"/>
        <dbReference type="ChEBI" id="CHEBI:61560"/>
        <dbReference type="ChEBI" id="CHEBI:173112"/>
        <dbReference type="EC" id="2.7.7.49"/>
    </reaction>
</comment>
<dbReference type="SUPFAM" id="SSF56672">
    <property type="entry name" value="DNA/RNA polymerases"/>
    <property type="match status" value="1"/>
</dbReference>
<dbReference type="InterPro" id="IPR000477">
    <property type="entry name" value="RT_dom"/>
</dbReference>
<keyword evidence="7" id="KW-0051">Antiviral defense</keyword>
<evidence type="ECO:0000313" key="12">
    <source>
        <dbReference type="Proteomes" id="UP000253823"/>
    </source>
</evidence>
<dbReference type="Proteomes" id="UP000253823">
    <property type="component" value="Unassembled WGS sequence"/>
</dbReference>
<dbReference type="PANTHER" id="PTHR34047">
    <property type="entry name" value="NUCLEAR INTRON MATURASE 1, MITOCHONDRIAL-RELATED"/>
    <property type="match status" value="1"/>
</dbReference>
<keyword evidence="5" id="KW-0460">Magnesium</keyword>
<keyword evidence="6 11" id="KW-0695">RNA-directed DNA polymerase</keyword>
<evidence type="ECO:0000256" key="5">
    <source>
        <dbReference type="ARBA" id="ARBA00022842"/>
    </source>
</evidence>
<feature type="domain" description="Reverse transcriptase" evidence="10">
    <location>
        <begin position="1"/>
        <end position="224"/>
    </location>
</feature>
<protein>
    <recommendedName>
        <fullName evidence="1">RNA-directed DNA polymerase</fullName>
        <ecNumber evidence="1">2.7.7.49</ecNumber>
    </recommendedName>
</protein>
<sequence length="294" mass="34050">MEFISNAPVSYKIYSIPKKNGGRRVIAHPAKKLKKIQRELLLLLEKDLKIHQSAFAYIKGKNIIQNAEPHKNNKYLLKLDFYDFFNSISDDIFINYLDKIGLVLNELDKELVKHIFFWNPNSKDKRHKKLILSVGSPSSPMISNAIMYFFDSEIKTYCDSISIVYTRYADDLSISGNDKDNLKDVIMFIRSKLYDLFNGRIILNDLKTTLISPGYNKFVTGITLTTQGGLSIGRKRKRYIFSLVYKYIKNELKEDAVLHMKGMISFSHLVEPSFIIRLESKYGKNIINRIINGK</sequence>
<dbReference type="Pfam" id="PF00078">
    <property type="entry name" value="RVT_1"/>
    <property type="match status" value="1"/>
</dbReference>
<keyword evidence="4" id="KW-0479">Metal-binding</keyword>